<dbReference type="SUPFAM" id="SSF64356">
    <property type="entry name" value="SNARE-like"/>
    <property type="match status" value="1"/>
</dbReference>
<dbReference type="EMBL" id="CP031035">
    <property type="protein sequence ID" value="QDZ18592.1"/>
    <property type="molecule type" value="Genomic_DNA"/>
</dbReference>
<gene>
    <name evidence="1" type="ORF">A3770_02p11100</name>
</gene>
<protein>
    <recommendedName>
        <fullName evidence="3">Coatomer subunit zeta</fullName>
    </recommendedName>
</protein>
<reference evidence="1 2" key="1">
    <citation type="submission" date="2018-07" db="EMBL/GenBank/DDBJ databases">
        <title>The complete nuclear genome of the prasinophyte Chloropicon primus (CCMP1205).</title>
        <authorList>
            <person name="Pombert J.-F."/>
            <person name="Otis C."/>
            <person name="Turmel M."/>
            <person name="Lemieux C."/>
        </authorList>
    </citation>
    <scope>NUCLEOTIDE SEQUENCE [LARGE SCALE GENOMIC DNA]</scope>
    <source>
        <strain evidence="1 2">CCMP1205</strain>
    </source>
</reference>
<keyword evidence="2" id="KW-1185">Reference proteome</keyword>
<dbReference type="InterPro" id="IPR011012">
    <property type="entry name" value="Longin-like_dom_sf"/>
</dbReference>
<evidence type="ECO:0000313" key="1">
    <source>
        <dbReference type="EMBL" id="QDZ18592.1"/>
    </source>
</evidence>
<sequence>MSFPAFGGITSLVIASSETGGVLLERVWLKGEGEGKELVQASLECAKVEGILGGSEGEGKASDCYTSTYKSHNLVFQRISDVVLFCSGTRDKNHARVAKTMKLFLASLGELLNKKAITEERVVKNYAKVCAISEEIVGEGVVVH</sequence>
<name>A0A5B8MGW6_9CHLO</name>
<organism evidence="1 2">
    <name type="scientific">Chloropicon primus</name>
    <dbReference type="NCBI Taxonomy" id="1764295"/>
    <lineage>
        <taxon>Eukaryota</taxon>
        <taxon>Viridiplantae</taxon>
        <taxon>Chlorophyta</taxon>
        <taxon>Chloropicophyceae</taxon>
        <taxon>Chloropicales</taxon>
        <taxon>Chloropicaceae</taxon>
        <taxon>Chloropicon</taxon>
    </lineage>
</organism>
<accession>A0A5B8MGW6</accession>
<dbReference type="Proteomes" id="UP000316726">
    <property type="component" value="Chromosome 2"/>
</dbReference>
<dbReference type="AlphaFoldDB" id="A0A5B8MGW6"/>
<proteinExistence type="predicted"/>
<evidence type="ECO:0008006" key="3">
    <source>
        <dbReference type="Google" id="ProtNLM"/>
    </source>
</evidence>
<evidence type="ECO:0000313" key="2">
    <source>
        <dbReference type="Proteomes" id="UP000316726"/>
    </source>
</evidence>
<dbReference type="Gene3D" id="3.30.450.60">
    <property type="match status" value="1"/>
</dbReference>